<dbReference type="EMBL" id="GGFL01014372">
    <property type="protein sequence ID" value="MBW78550.1"/>
    <property type="molecule type" value="Transcribed_RNA"/>
</dbReference>
<sequence>MMPFSMLVVMDTFVSVSDCLTESLHRHDARFDELISVVTATLRHIHTHALTNCHTIFCTHTLSLSGGGDWFNEKGTTMTIHSHAQKRTVGG</sequence>
<reference evidence="1" key="1">
    <citation type="submission" date="2018-01" db="EMBL/GenBank/DDBJ databases">
        <title>An insight into the sialome of Amazonian anophelines.</title>
        <authorList>
            <person name="Ribeiro J.M."/>
            <person name="Scarpassa V."/>
            <person name="Calvo E."/>
        </authorList>
    </citation>
    <scope>NUCLEOTIDE SEQUENCE</scope>
</reference>
<dbReference type="AlphaFoldDB" id="A0A2M4DLW5"/>
<evidence type="ECO:0000313" key="1">
    <source>
        <dbReference type="EMBL" id="MBW78550.1"/>
    </source>
</evidence>
<protein>
    <submittedName>
        <fullName evidence="1">Putative secreted protein</fullName>
    </submittedName>
</protein>
<proteinExistence type="predicted"/>
<accession>A0A2M4DLW5</accession>
<name>A0A2M4DLW5_ANODA</name>
<organism evidence="1">
    <name type="scientific">Anopheles darlingi</name>
    <name type="common">Mosquito</name>
    <dbReference type="NCBI Taxonomy" id="43151"/>
    <lineage>
        <taxon>Eukaryota</taxon>
        <taxon>Metazoa</taxon>
        <taxon>Ecdysozoa</taxon>
        <taxon>Arthropoda</taxon>
        <taxon>Hexapoda</taxon>
        <taxon>Insecta</taxon>
        <taxon>Pterygota</taxon>
        <taxon>Neoptera</taxon>
        <taxon>Endopterygota</taxon>
        <taxon>Diptera</taxon>
        <taxon>Nematocera</taxon>
        <taxon>Culicoidea</taxon>
        <taxon>Culicidae</taxon>
        <taxon>Anophelinae</taxon>
        <taxon>Anopheles</taxon>
    </lineage>
</organism>